<dbReference type="Proteomes" id="UP000197781">
    <property type="component" value="Chromosome"/>
</dbReference>
<protein>
    <submittedName>
        <fullName evidence="2">Uncharacterized protein</fullName>
    </submittedName>
</protein>
<gene>
    <name evidence="2" type="ORF">BP422_01635</name>
</gene>
<evidence type="ECO:0000313" key="3">
    <source>
        <dbReference type="Proteomes" id="UP000197781"/>
    </source>
</evidence>
<evidence type="ECO:0000313" key="2">
    <source>
        <dbReference type="EMBL" id="ASJ52353.1"/>
    </source>
</evidence>
<organism evidence="2 3">
    <name type="scientific">Brevibacillus formosus</name>
    <dbReference type="NCBI Taxonomy" id="54913"/>
    <lineage>
        <taxon>Bacteria</taxon>
        <taxon>Bacillati</taxon>
        <taxon>Bacillota</taxon>
        <taxon>Bacilli</taxon>
        <taxon>Bacillales</taxon>
        <taxon>Paenibacillaceae</taxon>
        <taxon>Brevibacillus</taxon>
    </lineage>
</organism>
<dbReference type="EMBL" id="CP018145">
    <property type="protein sequence ID" value="ASJ52353.1"/>
    <property type="molecule type" value="Genomic_DNA"/>
</dbReference>
<feature type="region of interest" description="Disordered" evidence="1">
    <location>
        <begin position="185"/>
        <end position="206"/>
    </location>
</feature>
<dbReference type="AlphaFoldDB" id="A0A220MBS9"/>
<proteinExistence type="predicted"/>
<name>A0A220MBS9_9BACL</name>
<reference evidence="2 3" key="1">
    <citation type="submission" date="2016-11" db="EMBL/GenBank/DDBJ databases">
        <authorList>
            <person name="Jaros S."/>
            <person name="Januszkiewicz K."/>
            <person name="Wedrychowicz H."/>
        </authorList>
    </citation>
    <scope>NUCLEOTIDE SEQUENCE [LARGE SCALE GENOMIC DNA]</scope>
    <source>
        <strain evidence="2 3">NF2</strain>
    </source>
</reference>
<dbReference type="KEGG" id="bfm:BP422_01635"/>
<sequence>MVAEVAASVFSAGTGTAVMRTVKTADKLNGPDGKKKSGDQEGNGKGVLLPDSDIDDAMSAMLKDGKLKTHGKSFAKSMIELQKAVEKLLEQMANVFNGRVVVLRNAATGQTMIYWMRHDDLPGGNRRRSDEDDEGPDNYAKIPRTGPEWDEYFRSRYGDDNVDWKTSSEYKLYGPYHIPYTPKIRPNAIKTSPSLPKGGKPEGEYPVEKRPELIEFLKSQTHKELKHLNELLIIEDRQVTRAYWRFE</sequence>
<evidence type="ECO:0000256" key="1">
    <source>
        <dbReference type="SAM" id="MobiDB-lite"/>
    </source>
</evidence>
<feature type="region of interest" description="Disordered" evidence="1">
    <location>
        <begin position="119"/>
        <end position="144"/>
    </location>
</feature>
<accession>A0A220MBS9</accession>
<feature type="region of interest" description="Disordered" evidence="1">
    <location>
        <begin position="24"/>
        <end position="50"/>
    </location>
</feature>